<dbReference type="PROSITE" id="PS50883">
    <property type="entry name" value="EAL"/>
    <property type="match status" value="1"/>
</dbReference>
<organism evidence="2 3">
    <name type="scientific">Klebsiella pneumoniae</name>
    <dbReference type="NCBI Taxonomy" id="573"/>
    <lineage>
        <taxon>Bacteria</taxon>
        <taxon>Pseudomonadati</taxon>
        <taxon>Pseudomonadota</taxon>
        <taxon>Gammaproteobacteria</taxon>
        <taxon>Enterobacterales</taxon>
        <taxon>Enterobacteriaceae</taxon>
        <taxon>Klebsiella/Raoultella group</taxon>
        <taxon>Klebsiella</taxon>
        <taxon>Klebsiella pneumoniae complex</taxon>
    </lineage>
</organism>
<reference evidence="2" key="1">
    <citation type="submission" date="2021-03" db="EMBL/GenBank/DDBJ databases">
        <title>Molecular epidemiology and mechanisms of colistin and carbapenem resistance in Enterobacteriaceae from clinical isolates, the environment and porcine samples in Pretoria, South Africa.</title>
        <authorList>
            <person name="Bogoshi D."/>
            <person name="Mbelle N.M."/>
            <person name="Naidoo V."/>
            <person name="Osei Sekyere J."/>
        </authorList>
    </citation>
    <scope>NUCLEOTIDE SEQUENCE</scope>
    <source>
        <strain evidence="2">C034</strain>
    </source>
</reference>
<dbReference type="InterPro" id="IPR035919">
    <property type="entry name" value="EAL_sf"/>
</dbReference>
<feature type="domain" description="EAL" evidence="1">
    <location>
        <begin position="1"/>
        <end position="71"/>
    </location>
</feature>
<protein>
    <submittedName>
        <fullName evidence="2">EAL domain-containing protein</fullName>
    </submittedName>
</protein>
<dbReference type="Gene3D" id="3.20.20.450">
    <property type="entry name" value="EAL domain"/>
    <property type="match status" value="1"/>
</dbReference>
<dbReference type="EMBL" id="JAGETO010000147">
    <property type="protein sequence ID" value="MBO2029609.1"/>
    <property type="molecule type" value="Genomic_DNA"/>
</dbReference>
<dbReference type="InterPro" id="IPR001633">
    <property type="entry name" value="EAL_dom"/>
</dbReference>
<proteinExistence type="predicted"/>
<evidence type="ECO:0000313" key="2">
    <source>
        <dbReference type="EMBL" id="MBO2029609.1"/>
    </source>
</evidence>
<dbReference type="AlphaFoldDB" id="A0A939NQG6"/>
<accession>A0A939NQG6</accession>
<evidence type="ECO:0000313" key="3">
    <source>
        <dbReference type="Proteomes" id="UP000664620"/>
    </source>
</evidence>
<gene>
    <name evidence="2" type="ORF">J4734_24665</name>
</gene>
<name>A0A939NQG6_KLEPN</name>
<dbReference type="Proteomes" id="UP000664620">
    <property type="component" value="Unassembled WGS sequence"/>
</dbReference>
<evidence type="ECO:0000259" key="1">
    <source>
        <dbReference type="PROSITE" id="PS50883"/>
    </source>
</evidence>
<sequence>MVLTICKVCKGFENEALSLVYQPIYRIEDGQIQDLRPCLRWKDERLGNSPEVFIPLSEREGVAGGCDFIRH</sequence>
<dbReference type="SUPFAM" id="SSF141868">
    <property type="entry name" value="EAL domain-like"/>
    <property type="match status" value="1"/>
</dbReference>
<comment type="caution">
    <text evidence="2">The sequence shown here is derived from an EMBL/GenBank/DDBJ whole genome shotgun (WGS) entry which is preliminary data.</text>
</comment>